<dbReference type="Gene3D" id="2.130.10.10">
    <property type="entry name" value="YVTN repeat-like/Quinoprotein amine dehydrogenase"/>
    <property type="match status" value="1"/>
</dbReference>
<sequence length="172" mass="18377">MLDPQTILSAVDNDLKPYQNVSHTLKSSIAPAPAHETPSPVAAPSKSSAILAASSCEFSSYPLTYMSSPINSARRCVVLAHNSSPIESVNALKFSSNGKLPAIASDKATEIWDLSLDTPASVATNASSSSESTALEWLTDTLNPMLVSGHGNGEIRFTRIYDHDERVTLFQK</sequence>
<proteinExistence type="predicted"/>
<gene>
    <name evidence="1" type="ORF">VKT23_014680</name>
</gene>
<dbReference type="InterPro" id="IPR015943">
    <property type="entry name" value="WD40/YVTN_repeat-like_dom_sf"/>
</dbReference>
<reference evidence="1 2" key="1">
    <citation type="submission" date="2024-01" db="EMBL/GenBank/DDBJ databases">
        <title>A draft genome for the cacao thread blight pathogen Marasmiellus scandens.</title>
        <authorList>
            <person name="Baruah I.K."/>
            <person name="Leung J."/>
            <person name="Bukari Y."/>
            <person name="Amoako-Attah I."/>
            <person name="Meinhardt L.W."/>
            <person name="Bailey B.A."/>
            <person name="Cohen S.P."/>
        </authorList>
    </citation>
    <scope>NUCLEOTIDE SEQUENCE [LARGE SCALE GENOMIC DNA]</scope>
    <source>
        <strain evidence="1 2">GH-19</strain>
    </source>
</reference>
<protein>
    <submittedName>
        <fullName evidence="1">Uncharacterized protein</fullName>
    </submittedName>
</protein>
<organism evidence="1 2">
    <name type="scientific">Marasmiellus scandens</name>
    <dbReference type="NCBI Taxonomy" id="2682957"/>
    <lineage>
        <taxon>Eukaryota</taxon>
        <taxon>Fungi</taxon>
        <taxon>Dikarya</taxon>
        <taxon>Basidiomycota</taxon>
        <taxon>Agaricomycotina</taxon>
        <taxon>Agaricomycetes</taxon>
        <taxon>Agaricomycetidae</taxon>
        <taxon>Agaricales</taxon>
        <taxon>Marasmiineae</taxon>
        <taxon>Omphalotaceae</taxon>
        <taxon>Marasmiellus</taxon>
    </lineage>
</organism>
<name>A0ABR1IZY1_9AGAR</name>
<dbReference type="InterPro" id="IPR036322">
    <property type="entry name" value="WD40_repeat_dom_sf"/>
</dbReference>
<dbReference type="SUPFAM" id="SSF50978">
    <property type="entry name" value="WD40 repeat-like"/>
    <property type="match status" value="1"/>
</dbReference>
<dbReference type="Proteomes" id="UP001498398">
    <property type="component" value="Unassembled WGS sequence"/>
</dbReference>
<evidence type="ECO:0000313" key="2">
    <source>
        <dbReference type="Proteomes" id="UP001498398"/>
    </source>
</evidence>
<comment type="caution">
    <text evidence="1">The sequence shown here is derived from an EMBL/GenBank/DDBJ whole genome shotgun (WGS) entry which is preliminary data.</text>
</comment>
<dbReference type="EMBL" id="JBANRG010000045">
    <property type="protein sequence ID" value="KAK7446057.1"/>
    <property type="molecule type" value="Genomic_DNA"/>
</dbReference>
<evidence type="ECO:0000313" key="1">
    <source>
        <dbReference type="EMBL" id="KAK7446057.1"/>
    </source>
</evidence>
<keyword evidence="2" id="KW-1185">Reference proteome</keyword>
<accession>A0ABR1IZY1</accession>